<evidence type="ECO:0000256" key="10">
    <source>
        <dbReference type="RuleBase" id="RU003627"/>
    </source>
</evidence>
<dbReference type="Pfam" id="PF12338">
    <property type="entry name" value="RbcS"/>
    <property type="match status" value="1"/>
</dbReference>
<evidence type="ECO:0000259" key="11">
    <source>
        <dbReference type="SMART" id="SM00961"/>
    </source>
</evidence>
<comment type="subunit">
    <text evidence="9 10">Heterohexadecamer of 8 large and 8 small subunits.</text>
</comment>
<protein>
    <recommendedName>
        <fullName evidence="9">Ribulose bisphosphate carboxylase small subunit, chloroplastic</fullName>
        <shortName evidence="9">RuBisCO small subunit</shortName>
    </recommendedName>
</protein>
<dbReference type="CDD" id="cd03527">
    <property type="entry name" value="RuBisCO_small"/>
    <property type="match status" value="1"/>
</dbReference>
<dbReference type="GO" id="GO:0016984">
    <property type="term" value="F:ribulose-bisphosphate carboxylase activity"/>
    <property type="evidence" value="ECO:0007669"/>
    <property type="project" value="UniProtKB-UniRule"/>
</dbReference>
<evidence type="ECO:0000313" key="12">
    <source>
        <dbReference type="EMBL" id="VFQ75419.1"/>
    </source>
</evidence>
<comment type="subcellular location">
    <subcellularLocation>
        <location evidence="8">Cell junction</location>
        <location evidence="8">Plasmodesma</location>
    </subcellularLocation>
    <subcellularLocation>
        <location evidence="9">Plastid</location>
        <location evidence="9">Chloroplast</location>
    </subcellularLocation>
</comment>
<evidence type="ECO:0000256" key="7">
    <source>
        <dbReference type="ARBA" id="ARBA00023300"/>
    </source>
</evidence>
<name>A0A484LH34_9ASTE</name>
<dbReference type="PANTHER" id="PTHR31262:SF10">
    <property type="entry name" value="RIBULOSE BISPHOSPHATE CARBOXYLASE SMALL SUBUNIT 1A, CHLOROPLASTIC-RELATED"/>
    <property type="match status" value="1"/>
</dbReference>
<dbReference type="HAMAP" id="MF_00859">
    <property type="entry name" value="RuBisCO_S_bact"/>
    <property type="match status" value="1"/>
</dbReference>
<keyword evidence="13" id="KW-1185">Reference proteome</keyword>
<evidence type="ECO:0000256" key="2">
    <source>
        <dbReference type="ARBA" id="ARBA00022531"/>
    </source>
</evidence>
<comment type="similarity">
    <text evidence="9 10">Belongs to the RuBisCO small chain family.</text>
</comment>
<dbReference type="SUPFAM" id="SSF55239">
    <property type="entry name" value="RuBisCO, small subunit"/>
    <property type="match status" value="1"/>
</dbReference>
<evidence type="ECO:0000256" key="6">
    <source>
        <dbReference type="ARBA" id="ARBA00023238"/>
    </source>
</evidence>
<dbReference type="PRINTS" id="PR00152">
    <property type="entry name" value="RUBISCOSMALL"/>
</dbReference>
<keyword evidence="3 9" id="KW-0113">Calvin cycle</keyword>
<dbReference type="InterPro" id="IPR024680">
    <property type="entry name" value="RuBisCO_ssu_N"/>
</dbReference>
<keyword evidence="1 9" id="KW-0150">Chloroplast</keyword>
<comment type="miscellaneous">
    <text evidence="9">The basic functional RuBisCO is composed of a large chain homodimer in a 'head-to-tail' conformation. In form I RuBisCO this homodimer is arranged in a barrel-like tetramer with the small subunits forming a tetrameric 'cap' on each end of the 'barrel'.</text>
</comment>
<evidence type="ECO:0000256" key="4">
    <source>
        <dbReference type="ARBA" id="ARBA00022640"/>
    </source>
</evidence>
<dbReference type="InterPro" id="IPR000894">
    <property type="entry name" value="RuBisCO_ssu_dom"/>
</dbReference>
<keyword evidence="6 9" id="KW-0601">Photorespiration</keyword>
<dbReference type="SMART" id="SM00961">
    <property type="entry name" value="RuBisCO_small"/>
    <property type="match status" value="1"/>
</dbReference>
<comment type="function">
    <text evidence="9 10">RuBisCO catalyzes two reactions: the carboxylation of D-ribulose 1,5-bisphosphate, the primary event in carbon dioxide fixation, as well as the oxidative fragmentation of the pentose substrate. Both reactions occur simultaneously and in competition at the same active site. Although the small subunit is not catalytic it is essential for maximal activity.</text>
</comment>
<dbReference type="FunFam" id="3.30.190.10:FF:000001">
    <property type="entry name" value="Ribulose bisphosphate carboxylase small chain, chloroplastic"/>
    <property type="match status" value="1"/>
</dbReference>
<dbReference type="Gene3D" id="3.30.190.10">
    <property type="entry name" value="Ribulose bisphosphate carboxylase, small subunit"/>
    <property type="match status" value="1"/>
</dbReference>
<dbReference type="PANTHER" id="PTHR31262">
    <property type="entry name" value="RIBULOSE BISPHOSPHATE CARBOXYLASE SMALL CHAIN 1, CHLOROPLASTIC"/>
    <property type="match status" value="1"/>
</dbReference>
<dbReference type="OrthoDB" id="2013936at2759"/>
<evidence type="ECO:0000256" key="1">
    <source>
        <dbReference type="ARBA" id="ARBA00022528"/>
    </source>
</evidence>
<proteinExistence type="inferred from homology"/>
<dbReference type="InterPro" id="IPR036385">
    <property type="entry name" value="RuBisCO_ssu_sf"/>
</dbReference>
<evidence type="ECO:0000313" key="13">
    <source>
        <dbReference type="Proteomes" id="UP000595140"/>
    </source>
</evidence>
<gene>
    <name evidence="9" type="primary">RBCS</name>
    <name evidence="12" type="ORF">CCAM_LOCUS17195</name>
</gene>
<sequence length="266" mass="29900">MINPQGKSLRDVGSKRLKKVEAGKTGRWRGAEEIPVEEGVNLGTRAETKPYKIQRLWILKDYARLTSPSEVKDKQRKQSTPLEMAASVLSTAGVIGRAAQATALPPFTGLKSSAAFPISKKSAADSASLATNGLRVQCMKVWPPAENKKFETLSYLPDLTDEQLYKQVEYLLRNQWIPCLEFELENPFVQRENHRSPGYYDGRYWTLWKLPMFGCTEPGQVLAELEECKKSYPNAWIRLLGFDNQRQTQCVCVMAHKPASSSSSPS</sequence>
<organism evidence="12 13">
    <name type="scientific">Cuscuta campestris</name>
    <dbReference type="NCBI Taxonomy" id="132261"/>
    <lineage>
        <taxon>Eukaryota</taxon>
        <taxon>Viridiplantae</taxon>
        <taxon>Streptophyta</taxon>
        <taxon>Embryophyta</taxon>
        <taxon>Tracheophyta</taxon>
        <taxon>Spermatophyta</taxon>
        <taxon>Magnoliopsida</taxon>
        <taxon>eudicotyledons</taxon>
        <taxon>Gunneridae</taxon>
        <taxon>Pentapetalae</taxon>
        <taxon>asterids</taxon>
        <taxon>lamiids</taxon>
        <taxon>Solanales</taxon>
        <taxon>Convolvulaceae</taxon>
        <taxon>Cuscuteae</taxon>
        <taxon>Cuscuta</taxon>
        <taxon>Cuscuta subgen. Grammica</taxon>
        <taxon>Cuscuta sect. Cleistogrammica</taxon>
    </lineage>
</organism>
<keyword evidence="7 9" id="KW-0120">Carbon dioxide fixation</keyword>
<reference evidence="12 13" key="1">
    <citation type="submission" date="2018-04" db="EMBL/GenBank/DDBJ databases">
        <authorList>
            <person name="Vogel A."/>
        </authorList>
    </citation>
    <scope>NUCLEOTIDE SEQUENCE [LARGE SCALE GENOMIC DNA]</scope>
</reference>
<keyword evidence="4 9" id="KW-0934">Plastid</keyword>
<dbReference type="Pfam" id="PF00101">
    <property type="entry name" value="RuBisCO_small"/>
    <property type="match status" value="1"/>
</dbReference>
<dbReference type="GO" id="GO:0009853">
    <property type="term" value="P:photorespiration"/>
    <property type="evidence" value="ECO:0007669"/>
    <property type="project" value="UniProtKB-UniRule"/>
</dbReference>
<dbReference type="GO" id="GO:0009506">
    <property type="term" value="C:plasmodesma"/>
    <property type="evidence" value="ECO:0007669"/>
    <property type="project" value="UniProtKB-SubCell"/>
</dbReference>
<evidence type="ECO:0000256" key="3">
    <source>
        <dbReference type="ARBA" id="ARBA00022567"/>
    </source>
</evidence>
<dbReference type="GO" id="GO:0019253">
    <property type="term" value="P:reductive pentose-phosphate cycle"/>
    <property type="evidence" value="ECO:0007669"/>
    <property type="project" value="UniProtKB-UniRule"/>
</dbReference>
<accession>A0A484LH34</accession>
<evidence type="ECO:0000256" key="5">
    <source>
        <dbReference type="ARBA" id="ARBA00022946"/>
    </source>
</evidence>
<evidence type="ECO:0000256" key="8">
    <source>
        <dbReference type="ARBA" id="ARBA00024184"/>
    </source>
</evidence>
<feature type="domain" description="Ribulose bisphosphate carboxylase small subunit" evidence="11">
    <location>
        <begin position="149"/>
        <end position="258"/>
    </location>
</feature>
<dbReference type="Proteomes" id="UP000595140">
    <property type="component" value="Unassembled WGS sequence"/>
</dbReference>
<dbReference type="EMBL" id="OOIL02001451">
    <property type="protein sequence ID" value="VFQ75419.1"/>
    <property type="molecule type" value="Genomic_DNA"/>
</dbReference>
<dbReference type="AlphaFoldDB" id="A0A484LH34"/>
<keyword evidence="5" id="KW-0809">Transit peptide</keyword>
<keyword evidence="2 9" id="KW-0602">Photosynthesis</keyword>
<evidence type="ECO:0000256" key="9">
    <source>
        <dbReference type="HAMAP-Rule" id="MF_00860"/>
    </source>
</evidence>
<dbReference type="GO" id="GO:0009507">
    <property type="term" value="C:chloroplast"/>
    <property type="evidence" value="ECO:0007669"/>
    <property type="project" value="UniProtKB-SubCell"/>
</dbReference>
<dbReference type="InterPro" id="IPR024681">
    <property type="entry name" value="RuBisCO_ssu"/>
</dbReference>